<dbReference type="EMBL" id="JAVDWE010000007">
    <property type="protein sequence ID" value="MDR7094997.1"/>
    <property type="molecule type" value="Genomic_DNA"/>
</dbReference>
<dbReference type="Proteomes" id="UP001265550">
    <property type="component" value="Unassembled WGS sequence"/>
</dbReference>
<proteinExistence type="predicted"/>
<keyword evidence="2" id="KW-1185">Reference proteome</keyword>
<evidence type="ECO:0000313" key="1">
    <source>
        <dbReference type="EMBL" id="MDR7094997.1"/>
    </source>
</evidence>
<comment type="caution">
    <text evidence="1">The sequence shown here is derived from an EMBL/GenBank/DDBJ whole genome shotgun (WGS) entry which is preliminary data.</text>
</comment>
<dbReference type="RefSeq" id="WP_204734097.1">
    <property type="nucleotide sequence ID" value="NZ_JAVDWE010000007.1"/>
</dbReference>
<evidence type="ECO:0000313" key="2">
    <source>
        <dbReference type="Proteomes" id="UP001265550"/>
    </source>
</evidence>
<accession>A0ABU1VC13</accession>
<name>A0ABU1VC13_9BURK</name>
<organism evidence="1 2">
    <name type="scientific">Hydrogenophaga laconesensis</name>
    <dbReference type="NCBI Taxonomy" id="1805971"/>
    <lineage>
        <taxon>Bacteria</taxon>
        <taxon>Pseudomonadati</taxon>
        <taxon>Pseudomonadota</taxon>
        <taxon>Betaproteobacteria</taxon>
        <taxon>Burkholderiales</taxon>
        <taxon>Comamonadaceae</taxon>
        <taxon>Hydrogenophaga</taxon>
    </lineage>
</organism>
<sequence>MISALTRMIRVNLAPRQRVHRKPSLKDLAQIRRQLALSIEDCTSESAIRLRKQIEQARTPQELWLLRNDAYQQISQQHDQSIAADRINRLIQHFDGWLDPRQLVRIN</sequence>
<protein>
    <submittedName>
        <fullName evidence="1">Uncharacterized protein</fullName>
    </submittedName>
</protein>
<gene>
    <name evidence="1" type="ORF">J2X09_002741</name>
</gene>
<reference evidence="1 2" key="1">
    <citation type="submission" date="2023-07" db="EMBL/GenBank/DDBJ databases">
        <title>Sorghum-associated microbial communities from plants grown in Nebraska, USA.</title>
        <authorList>
            <person name="Schachtman D."/>
        </authorList>
    </citation>
    <scope>NUCLEOTIDE SEQUENCE [LARGE SCALE GENOMIC DNA]</scope>
    <source>
        <strain evidence="1 2">BE240</strain>
    </source>
</reference>